<protein>
    <submittedName>
        <fullName evidence="1">Uncharacterized protein</fullName>
    </submittedName>
</protein>
<organism evidence="1">
    <name type="scientific">viral metagenome</name>
    <dbReference type="NCBI Taxonomy" id="1070528"/>
    <lineage>
        <taxon>unclassified sequences</taxon>
        <taxon>metagenomes</taxon>
        <taxon>organismal metagenomes</taxon>
    </lineage>
</organism>
<accession>A0A6C0IMD4</accession>
<dbReference type="EMBL" id="MN740220">
    <property type="protein sequence ID" value="QHT94381.1"/>
    <property type="molecule type" value="Genomic_DNA"/>
</dbReference>
<reference evidence="1" key="1">
    <citation type="journal article" date="2020" name="Nature">
        <title>Giant virus diversity and host interactions through global metagenomics.</title>
        <authorList>
            <person name="Schulz F."/>
            <person name="Roux S."/>
            <person name="Paez-Espino D."/>
            <person name="Jungbluth S."/>
            <person name="Walsh D.A."/>
            <person name="Denef V.J."/>
            <person name="McMahon K.D."/>
            <person name="Konstantinidis K.T."/>
            <person name="Eloe-Fadrosh E.A."/>
            <person name="Kyrpides N.C."/>
            <person name="Woyke T."/>
        </authorList>
    </citation>
    <scope>NUCLEOTIDE SEQUENCE</scope>
    <source>
        <strain evidence="1">GVMAG-M-3300024258-28</strain>
    </source>
</reference>
<sequence>MEKRISKKIETHVTQFKDDLREKLMKLNLENSEMVQLIEYIYEYPRLVINKEDLVKRKRIKNSIPGLNRCSAKRADGDQCTRRRKDECDYCGTHVKGTPHGLVTNDIPEIEQDKRVEVYAKEINGIVYHLDNFCNVYKTEDIMKEEKNPEIIYKYQVNDGVYRIVESII</sequence>
<name>A0A6C0IMD4_9ZZZZ</name>
<dbReference type="AlphaFoldDB" id="A0A6C0IMD4"/>
<proteinExistence type="predicted"/>
<evidence type="ECO:0000313" key="1">
    <source>
        <dbReference type="EMBL" id="QHT94381.1"/>
    </source>
</evidence>